<name>Q69F94_PHAVU</name>
<accession>Q69F94</accession>
<dbReference type="AlphaFoldDB" id="Q69F94"/>
<reference evidence="1" key="1">
    <citation type="submission" date="2003-07" db="EMBL/GenBank/DDBJ databases">
        <title>Sequence analysis of a BAC clone harboring the Co-4 locus for anthracnose resistance in common bean.</title>
        <authorList>
            <person name="Melotto M."/>
            <person name="Camargo L.E.A."/>
        </authorList>
    </citation>
    <scope>NUCLEOTIDE SEQUENCE</scope>
</reference>
<proteinExistence type="predicted"/>
<organism evidence="1">
    <name type="scientific">Phaseolus vulgaris</name>
    <name type="common">Kidney bean</name>
    <name type="synonym">French bean</name>
    <dbReference type="NCBI Taxonomy" id="3885"/>
    <lineage>
        <taxon>Eukaryota</taxon>
        <taxon>Viridiplantae</taxon>
        <taxon>Streptophyta</taxon>
        <taxon>Embryophyta</taxon>
        <taxon>Tracheophyta</taxon>
        <taxon>Spermatophyta</taxon>
        <taxon>Magnoliopsida</taxon>
        <taxon>eudicotyledons</taxon>
        <taxon>Gunneridae</taxon>
        <taxon>Pentapetalae</taxon>
        <taxon>rosids</taxon>
        <taxon>fabids</taxon>
        <taxon>Fabales</taxon>
        <taxon>Fabaceae</taxon>
        <taxon>Papilionoideae</taxon>
        <taxon>50 kb inversion clade</taxon>
        <taxon>NPAAA clade</taxon>
        <taxon>indigoferoid/millettioid clade</taxon>
        <taxon>Phaseoleae</taxon>
        <taxon>Phaseolus</taxon>
    </lineage>
</organism>
<evidence type="ECO:0000313" key="1">
    <source>
        <dbReference type="EMBL" id="AAR13308.1"/>
    </source>
</evidence>
<sequence>MSSSLSHTITGLPGCYVSPYSCPYHINVCLYGVCTIIASFPFSSCEINSPKRGDENNIIINEYYC</sequence>
<protein>
    <submittedName>
        <fullName evidence="1">Uncharacterized protein</fullName>
    </submittedName>
</protein>
<gene>
    <name evidence="1" type="ORF">BA14</name>
</gene>
<dbReference type="EMBL" id="AY341443">
    <property type="protein sequence ID" value="AAR13308.1"/>
    <property type="molecule type" value="Genomic_DNA"/>
</dbReference>